<dbReference type="InterPro" id="IPR042099">
    <property type="entry name" value="ANL_N_sf"/>
</dbReference>
<sequence length="546" mass="58059">MNLMTPDDPGRSPAGPLPTAPDSAERSRRYYRDGYWRDDDLWASLEAMARRQGGRPALIDGERSLGFDALLDEARAVAVGLHQQGVQPGDVVLIHGRNGIPATLALLACACLGAVMAPVPPMFSAAQLGVICRNARARLVLALGDEREVAAALEGVRLAACGAQVVVADDYPAEDGCLTWSSLRGEGALPPRPTDADALALLVYSSGTTGAPKGVMHSANTVRYAIEQRARMHGVGAGDVSLVASQFGFVGSIVFGLLAGPLLGLTSVLMRSWSGDDAVRLIERHRVTYGLLMPTHVHDVLASPLLADADVGCFQRCAMGGLSRSRRLDVRQRLCPNPFPAYGMSECLGFASCTPGDDDEALLGSDGHPFPGTEVRLVDDAGAPVPAGQVGHILVRGPSRFLGYYGADALSAAALDREGFFRTGDLGRQGAQGTLHYVAREKDMIRRGGVTIVPGDLEAVLYGHPRIEHVAVVGVPDERLGERACACVITRDGAPLSLDDLRLYLEAKGVARYSWPERVECFDGFPRSASLKVQKNVLLEWLGARG</sequence>
<dbReference type="AlphaFoldDB" id="A0A553GXD1"/>
<dbReference type="InterPro" id="IPR045851">
    <property type="entry name" value="AMP-bd_C_sf"/>
</dbReference>
<dbReference type="GO" id="GO:0016877">
    <property type="term" value="F:ligase activity, forming carbon-sulfur bonds"/>
    <property type="evidence" value="ECO:0007669"/>
    <property type="project" value="UniProtKB-ARBA"/>
</dbReference>
<comment type="caution">
    <text evidence="4">The sequence shown here is derived from an EMBL/GenBank/DDBJ whole genome shotgun (WGS) entry which is preliminary data.</text>
</comment>
<dbReference type="SUPFAM" id="SSF56801">
    <property type="entry name" value="Acetyl-CoA synthetase-like"/>
    <property type="match status" value="1"/>
</dbReference>
<proteinExistence type="predicted"/>
<dbReference type="InterPro" id="IPR020845">
    <property type="entry name" value="AMP-binding_CS"/>
</dbReference>
<accession>A0A553GXD1</accession>
<dbReference type="Pfam" id="PF13193">
    <property type="entry name" value="AMP-binding_C"/>
    <property type="match status" value="1"/>
</dbReference>
<organism evidence="4 5">
    <name type="scientific">Pseudomonas mangiferae</name>
    <dbReference type="NCBI Taxonomy" id="2593654"/>
    <lineage>
        <taxon>Bacteria</taxon>
        <taxon>Pseudomonadati</taxon>
        <taxon>Pseudomonadota</taxon>
        <taxon>Gammaproteobacteria</taxon>
        <taxon>Pseudomonadales</taxon>
        <taxon>Pseudomonadaceae</taxon>
        <taxon>Pseudomonas</taxon>
    </lineage>
</organism>
<feature type="domain" description="AMP-dependent synthetase/ligase" evidence="2">
    <location>
        <begin position="46"/>
        <end position="405"/>
    </location>
</feature>
<dbReference type="Gene3D" id="3.40.50.12780">
    <property type="entry name" value="N-terminal domain of ligase-like"/>
    <property type="match status" value="1"/>
</dbReference>
<evidence type="ECO:0000259" key="3">
    <source>
        <dbReference type="Pfam" id="PF13193"/>
    </source>
</evidence>
<gene>
    <name evidence="4" type="ORF">FM069_13525</name>
</gene>
<feature type="domain" description="AMP-binding enzyme C-terminal" evidence="3">
    <location>
        <begin position="457"/>
        <end position="532"/>
    </location>
</feature>
<dbReference type="InterPro" id="IPR050237">
    <property type="entry name" value="ATP-dep_AMP-bd_enzyme"/>
</dbReference>
<dbReference type="InterPro" id="IPR000873">
    <property type="entry name" value="AMP-dep_synth/lig_dom"/>
</dbReference>
<dbReference type="EMBL" id="VJOY01000009">
    <property type="protein sequence ID" value="TRX74150.1"/>
    <property type="molecule type" value="Genomic_DNA"/>
</dbReference>
<evidence type="ECO:0000259" key="2">
    <source>
        <dbReference type="Pfam" id="PF00501"/>
    </source>
</evidence>
<reference evidence="4 5" key="1">
    <citation type="submission" date="2019-07" db="EMBL/GenBank/DDBJ databases">
        <title>Pseudomonas mangiferae sp. nov., isolated from bark of mango tree in Thailand.</title>
        <authorList>
            <person name="Srisuk N."/>
            <person name="Anurat P."/>
        </authorList>
    </citation>
    <scope>NUCLEOTIDE SEQUENCE [LARGE SCALE GENOMIC DNA]</scope>
    <source>
        <strain evidence="4 5">DMKU_BBB3-04</strain>
    </source>
</reference>
<dbReference type="OrthoDB" id="9803968at2"/>
<dbReference type="PANTHER" id="PTHR43767">
    <property type="entry name" value="LONG-CHAIN-FATTY-ACID--COA LIGASE"/>
    <property type="match status" value="1"/>
</dbReference>
<protein>
    <submittedName>
        <fullName evidence="4">AMP-binding protein</fullName>
    </submittedName>
</protein>
<keyword evidence="5" id="KW-1185">Reference proteome</keyword>
<dbReference type="Pfam" id="PF00501">
    <property type="entry name" value="AMP-binding"/>
    <property type="match status" value="1"/>
</dbReference>
<evidence type="ECO:0000313" key="5">
    <source>
        <dbReference type="Proteomes" id="UP000315235"/>
    </source>
</evidence>
<dbReference type="Proteomes" id="UP000315235">
    <property type="component" value="Unassembled WGS sequence"/>
</dbReference>
<dbReference type="Gene3D" id="3.30.300.30">
    <property type="match status" value="1"/>
</dbReference>
<evidence type="ECO:0000313" key="4">
    <source>
        <dbReference type="EMBL" id="TRX74150.1"/>
    </source>
</evidence>
<dbReference type="InterPro" id="IPR025110">
    <property type="entry name" value="AMP-bd_C"/>
</dbReference>
<dbReference type="PANTHER" id="PTHR43767:SF12">
    <property type="entry name" value="AMP-DEPENDENT SYNTHETASE AND LIGASE"/>
    <property type="match status" value="1"/>
</dbReference>
<dbReference type="PROSITE" id="PS00455">
    <property type="entry name" value="AMP_BINDING"/>
    <property type="match status" value="1"/>
</dbReference>
<feature type="region of interest" description="Disordered" evidence="1">
    <location>
        <begin position="1"/>
        <end position="26"/>
    </location>
</feature>
<name>A0A553GXD1_9PSED</name>
<evidence type="ECO:0000256" key="1">
    <source>
        <dbReference type="SAM" id="MobiDB-lite"/>
    </source>
</evidence>